<dbReference type="AlphaFoldDB" id="A0AAX3NF94"/>
<dbReference type="RefSeq" id="WP_165705770.1">
    <property type="nucleotide sequence ID" value="NZ_CP099987.1"/>
</dbReference>
<dbReference type="Proteomes" id="UP001217324">
    <property type="component" value="Chromosome"/>
</dbReference>
<evidence type="ECO:0000313" key="2">
    <source>
        <dbReference type="EMBL" id="WEA14289.1"/>
    </source>
</evidence>
<reference evidence="2" key="1">
    <citation type="submission" date="2023-02" db="EMBL/GenBank/DDBJ databases">
        <title>Comparative genomics and fermentation flavor characterization of five lactic acid bacteria reveal flavor biosynthesis metabolic pathways in fermented muskmelon puree.</title>
        <authorList>
            <person name="Yuan L."/>
            <person name="Li M."/>
            <person name="Xu X."/>
            <person name="Lao F."/>
            <person name="Wu J."/>
        </authorList>
    </citation>
    <scope>NUCLEOTIDE SEQUENCE</scope>
    <source>
        <strain evidence="2">Pa-2</strain>
    </source>
</reference>
<feature type="signal peptide" evidence="1">
    <location>
        <begin position="1"/>
        <end position="26"/>
    </location>
</feature>
<protein>
    <submittedName>
        <fullName evidence="2">Uncharacterized protein</fullName>
    </submittedName>
</protein>
<evidence type="ECO:0000256" key="1">
    <source>
        <dbReference type="SAM" id="SignalP"/>
    </source>
</evidence>
<sequence length="557" mass="61078">MTPEKKRKLRNIALLSLLGLIGGTMAFQAFNQQAINDRENTIQVNVGGRVHDYYNRDTENKDVFVENYGERPIMARIRLSEFLEYQRGEGDFTPLVPGSERDNLATWITWIPSANNINQRADTGNSSAFNRYAQLTFGWSREVEVEEGEEVDEAKLAPWYMPTFNHDNLDLRTAAAGHARDYIAGAGATDGTTDGTTHPGDGTDAYWSSGDTFDNSAGIWPGETVTHQAAQNLRQQRAPMTIEQWSNLLPYQQIGDFWVVDHTTGWAYWASLLEPGNASSYLLDAAELTDAIEDTVFNGSYYYGIHVDSQLISPDNSDDFLPGGDSRLEAFLTGIKNNSIIDEGNARPDIDLPPSSFDFDAMAPGRVFTMAGEQYKYLEDMGNGNHMIIRHEAIRRTSFNEQPQVLSDWFSGLDAEVRGMVQPVSIPVSAPSVAAISINLSAGAGTNYWLPTNLADFPEVAADVTAINSNGTPQAFALSLADVARLSTPAGPFPNGRARIGGHHTTWMTRTPTLPGESSNQSIWSVVRFHNGGLNGHRQVGFSDNGGGVRPAIIVHP</sequence>
<gene>
    <name evidence="2" type="ORF">PWF74_01995</name>
</gene>
<feature type="chain" id="PRO_5043388094" evidence="1">
    <location>
        <begin position="27"/>
        <end position="557"/>
    </location>
</feature>
<dbReference type="EMBL" id="CP118627">
    <property type="protein sequence ID" value="WEA14289.1"/>
    <property type="molecule type" value="Genomic_DNA"/>
</dbReference>
<keyword evidence="1" id="KW-0732">Signal</keyword>
<name>A0AAX3NF94_9LACT</name>
<accession>A0AAX3NF94</accession>
<evidence type="ECO:0000313" key="3">
    <source>
        <dbReference type="Proteomes" id="UP001217324"/>
    </source>
</evidence>
<organism evidence="2 3">
    <name type="scientific">Lactococcus garvieae</name>
    <dbReference type="NCBI Taxonomy" id="1363"/>
    <lineage>
        <taxon>Bacteria</taxon>
        <taxon>Bacillati</taxon>
        <taxon>Bacillota</taxon>
        <taxon>Bacilli</taxon>
        <taxon>Lactobacillales</taxon>
        <taxon>Streptococcaceae</taxon>
        <taxon>Lactococcus</taxon>
    </lineage>
</organism>
<proteinExistence type="predicted"/>